<dbReference type="EMBL" id="KQ964248">
    <property type="protein sequence ID" value="KXJ93602.1"/>
    <property type="molecule type" value="Genomic_DNA"/>
</dbReference>
<evidence type="ECO:0000256" key="1">
    <source>
        <dbReference type="ARBA" id="ARBA00023242"/>
    </source>
</evidence>
<evidence type="ECO:0008006" key="4">
    <source>
        <dbReference type="Google" id="ProtNLM"/>
    </source>
</evidence>
<dbReference type="InterPro" id="IPR001138">
    <property type="entry name" value="Zn2Cys6_DnaBD"/>
</dbReference>
<dbReference type="SUPFAM" id="SSF57701">
    <property type="entry name" value="Zn2/Cys6 DNA-binding domain"/>
    <property type="match status" value="1"/>
</dbReference>
<dbReference type="InterPro" id="IPR036864">
    <property type="entry name" value="Zn2-C6_fun-type_DNA-bd_sf"/>
</dbReference>
<protein>
    <recommendedName>
        <fullName evidence="4">Zn(2)-C6 fungal-type domain-containing protein</fullName>
    </recommendedName>
</protein>
<evidence type="ECO:0000313" key="2">
    <source>
        <dbReference type="EMBL" id="KXJ93602.1"/>
    </source>
</evidence>
<proteinExistence type="predicted"/>
<keyword evidence="3" id="KW-1185">Reference proteome</keyword>
<dbReference type="InParanoid" id="A0A136J8X3"/>
<gene>
    <name evidence="2" type="ORF">Micbo1qcDRAFT_183248</name>
</gene>
<dbReference type="GO" id="GO:0000981">
    <property type="term" value="F:DNA-binding transcription factor activity, RNA polymerase II-specific"/>
    <property type="evidence" value="ECO:0007669"/>
    <property type="project" value="InterPro"/>
</dbReference>
<accession>A0A136J8X3</accession>
<dbReference type="GO" id="GO:0008270">
    <property type="term" value="F:zinc ion binding"/>
    <property type="evidence" value="ECO:0007669"/>
    <property type="project" value="InterPro"/>
</dbReference>
<dbReference type="OrthoDB" id="2534600at2759"/>
<organism evidence="2 3">
    <name type="scientific">Microdochium bolleyi</name>
    <dbReference type="NCBI Taxonomy" id="196109"/>
    <lineage>
        <taxon>Eukaryota</taxon>
        <taxon>Fungi</taxon>
        <taxon>Dikarya</taxon>
        <taxon>Ascomycota</taxon>
        <taxon>Pezizomycotina</taxon>
        <taxon>Sordariomycetes</taxon>
        <taxon>Xylariomycetidae</taxon>
        <taxon>Xylariales</taxon>
        <taxon>Microdochiaceae</taxon>
        <taxon>Microdochium</taxon>
    </lineage>
</organism>
<dbReference type="Proteomes" id="UP000070501">
    <property type="component" value="Unassembled WGS sequence"/>
</dbReference>
<dbReference type="CDD" id="cd00067">
    <property type="entry name" value="GAL4"/>
    <property type="match status" value="1"/>
</dbReference>
<sequence>MDSPASLGSDPGARRPRNLQACDACRSRKVKDDRCRGCRHADVSCTQNTPRRTRGPGKRLWMQQQQQVHNAQTPPVADPYLLSSPSPLEHATSPSVIRASRPTVQHPSPAIVPTADSEFHGLCSRALILSILTDWASHHFLHRLLSREDERNPVFCALVISTVAVTVTTLRRLSFQNYPHVTVHQCVAAIDRENMLQPRTYTVDWCISCYNIASSFHALDGQAELRQYQGIKDAITGVQWLLFCDPARDGMALHDREVLRRLYWLMTMWQLAAELRGEVHMSFLPSRSLSLQLDETRPRAVPDKDLAAPCPDLDVSALDAAAASIWLRDEDEYVTGLNSLIDVMMTWEHVKIDMTHRPAEKTLRSGMARMQNVMDTLAPELRWRGGLTRFPLPSHGHEAQTVNILITSLYVRSNLLQHLGPVPGISHSSIVSDVLGILEHMPPGILEANGFSLVKKIRDMGAAYLQELRVAGDSPFPVVDDTAQQTVNTLLARLEKLDFRGAQGHE</sequence>
<name>A0A136J8X3_9PEZI</name>
<evidence type="ECO:0000313" key="3">
    <source>
        <dbReference type="Proteomes" id="UP000070501"/>
    </source>
</evidence>
<dbReference type="AlphaFoldDB" id="A0A136J8X3"/>
<reference evidence="3" key="1">
    <citation type="submission" date="2016-02" db="EMBL/GenBank/DDBJ databases">
        <title>Draft genome sequence of Microdochium bolleyi, a fungal endophyte of beachgrass.</title>
        <authorList>
            <consortium name="DOE Joint Genome Institute"/>
            <person name="David A.S."/>
            <person name="May G."/>
            <person name="Haridas S."/>
            <person name="Lim J."/>
            <person name="Wang M."/>
            <person name="Labutti K."/>
            <person name="Lipzen A."/>
            <person name="Barry K."/>
            <person name="Grigoriev I.V."/>
        </authorList>
    </citation>
    <scope>NUCLEOTIDE SEQUENCE [LARGE SCALE GENOMIC DNA]</scope>
    <source>
        <strain evidence="3">J235TASD1</strain>
    </source>
</reference>
<keyword evidence="1" id="KW-0539">Nucleus</keyword>